<comment type="cofactor">
    <cofactor evidence="1">
        <name>[4Fe-4S] cluster</name>
        <dbReference type="ChEBI" id="CHEBI:49883"/>
    </cofactor>
</comment>
<dbReference type="OrthoDB" id="9177882at2"/>
<dbReference type="InParanoid" id="Q2LXH4"/>
<evidence type="ECO:0000313" key="7">
    <source>
        <dbReference type="Proteomes" id="UP000001933"/>
    </source>
</evidence>
<reference evidence="6 7" key="1">
    <citation type="journal article" date="2007" name="Proc. Natl. Acad. Sci. U.S.A.">
        <title>The genome of Syntrophus aciditrophicus: life at the thermodynamic limit of microbial growth.</title>
        <authorList>
            <person name="McInerney M.J."/>
            <person name="Rohlin L."/>
            <person name="Mouttaki H."/>
            <person name="Kim U."/>
            <person name="Krupp R.S."/>
            <person name="Rios-Hernandez L."/>
            <person name="Sieber J."/>
            <person name="Struchtemeyer C.G."/>
            <person name="Bhattacharyya A."/>
            <person name="Campbell J.W."/>
            <person name="Gunsalus R.P."/>
        </authorList>
    </citation>
    <scope>NUCLEOTIDE SEQUENCE [LARGE SCALE GENOMIC DNA]</scope>
    <source>
        <strain evidence="6 7">SB</strain>
    </source>
</reference>
<dbReference type="EMBL" id="CP000252">
    <property type="protein sequence ID" value="ABC78784.1"/>
    <property type="molecule type" value="Genomic_DNA"/>
</dbReference>
<accession>Q2LXH4</accession>
<dbReference type="InterPro" id="IPR051805">
    <property type="entry name" value="Dehydratase_Activator_Redct"/>
</dbReference>
<keyword evidence="7" id="KW-1185">Reference proteome</keyword>
<dbReference type="GO" id="GO:0046872">
    <property type="term" value="F:metal ion binding"/>
    <property type="evidence" value="ECO:0007669"/>
    <property type="project" value="UniProtKB-KW"/>
</dbReference>
<dbReference type="HOGENOM" id="CLU_066597_2_0_7"/>
<evidence type="ECO:0000256" key="3">
    <source>
        <dbReference type="ARBA" id="ARBA00023004"/>
    </source>
</evidence>
<dbReference type="InterPro" id="IPR002731">
    <property type="entry name" value="ATPase_BadF"/>
</dbReference>
<feature type="domain" description="ATPase BadF/BadG/BcrA/BcrD type" evidence="5">
    <location>
        <begin position="5"/>
        <end position="245"/>
    </location>
</feature>
<evidence type="ECO:0000256" key="1">
    <source>
        <dbReference type="ARBA" id="ARBA00001966"/>
    </source>
</evidence>
<name>Q2LXH4_SYNAS</name>
<proteinExistence type="predicted"/>
<dbReference type="RefSeq" id="WP_011418800.1">
    <property type="nucleotide sequence ID" value="NC_007759.1"/>
</dbReference>
<gene>
    <name evidence="6" type="ORF">SYN_00371</name>
</gene>
<dbReference type="NCBIfam" id="TIGR00241">
    <property type="entry name" value="CoA_E_activ"/>
    <property type="match status" value="1"/>
</dbReference>
<keyword evidence="2" id="KW-0479">Metal-binding</keyword>
<evidence type="ECO:0000256" key="4">
    <source>
        <dbReference type="ARBA" id="ARBA00023014"/>
    </source>
</evidence>
<dbReference type="SUPFAM" id="SSF53067">
    <property type="entry name" value="Actin-like ATPase domain"/>
    <property type="match status" value="1"/>
</dbReference>
<dbReference type="PANTHER" id="PTHR32329">
    <property type="entry name" value="BIFUNCTIONAL PROTEIN [INCLUDES 2-HYDROXYACYL-COA DEHYDRATASE (N-TER) AND ITS ACTIVATOR DOMAIN (C_TERM)-RELATED"/>
    <property type="match status" value="1"/>
</dbReference>
<organism evidence="6 7">
    <name type="scientific">Syntrophus aciditrophicus (strain SB)</name>
    <dbReference type="NCBI Taxonomy" id="56780"/>
    <lineage>
        <taxon>Bacteria</taxon>
        <taxon>Pseudomonadati</taxon>
        <taxon>Thermodesulfobacteriota</taxon>
        <taxon>Syntrophia</taxon>
        <taxon>Syntrophales</taxon>
        <taxon>Syntrophaceae</taxon>
        <taxon>Syntrophus</taxon>
    </lineage>
</organism>
<dbReference type="Pfam" id="PF01869">
    <property type="entry name" value="BcrAD_BadFG"/>
    <property type="match status" value="1"/>
</dbReference>
<sequence length="246" mass="25966">MRIAGIDIGSRTVKLAILEEGKLVLSRKTLTSYNPLETAQELIGDTVFDALTATGYGRHLIKGHLDCPVISEIKAFAVGSRFFSQDCSSILDIGGQDTKAISLDSDGNMRKFEMNDKCAAGTGRFLEVMATALGFSLEEFAQAALSAEKAVKINSTCTVFAESEVVSLTAKGVPRNEVALGIHKAIVSRSVGLLKKVPVPGKIFFAGGVALNECVRVLLEEEMASTVFVPSDPQIVGAVGAALSAL</sequence>
<dbReference type="eggNOG" id="COG1924">
    <property type="taxonomic scope" value="Bacteria"/>
</dbReference>
<evidence type="ECO:0000256" key="2">
    <source>
        <dbReference type="ARBA" id="ARBA00022723"/>
    </source>
</evidence>
<dbReference type="KEGG" id="sat:SYN_00371"/>
<evidence type="ECO:0000313" key="6">
    <source>
        <dbReference type="EMBL" id="ABC78784.1"/>
    </source>
</evidence>
<dbReference type="PANTHER" id="PTHR32329:SF8">
    <property type="entry name" value="ACTIVATOR OF (R)-2-HYDROXYGLUTARYL-COA DEHYDRATASE"/>
    <property type="match status" value="1"/>
</dbReference>
<dbReference type="GO" id="GO:0051536">
    <property type="term" value="F:iron-sulfur cluster binding"/>
    <property type="evidence" value="ECO:0007669"/>
    <property type="project" value="UniProtKB-KW"/>
</dbReference>
<dbReference type="CDD" id="cd24036">
    <property type="entry name" value="ASKHA_NBD_BcrAD_BadFG_HgdC_HadI"/>
    <property type="match status" value="1"/>
</dbReference>
<keyword evidence="3" id="KW-0408">Iron</keyword>
<dbReference type="Gene3D" id="3.30.420.40">
    <property type="match status" value="2"/>
</dbReference>
<dbReference type="Proteomes" id="UP000001933">
    <property type="component" value="Chromosome"/>
</dbReference>
<keyword evidence="4" id="KW-0411">Iron-sulfur</keyword>
<dbReference type="InterPro" id="IPR043129">
    <property type="entry name" value="ATPase_NBD"/>
</dbReference>
<dbReference type="InterPro" id="IPR008275">
    <property type="entry name" value="CoA_E_activase_dom"/>
</dbReference>
<dbReference type="STRING" id="56780.SYN_00371"/>
<dbReference type="FunCoup" id="Q2LXH4">
    <property type="interactions" value="52"/>
</dbReference>
<evidence type="ECO:0000259" key="5">
    <source>
        <dbReference type="Pfam" id="PF01869"/>
    </source>
</evidence>
<protein>
    <submittedName>
        <fullName evidence="6">Activator of D-2-hydroxyacyl-CoA dehydratase</fullName>
    </submittedName>
</protein>
<dbReference type="AlphaFoldDB" id="Q2LXH4"/>